<reference evidence="3" key="1">
    <citation type="submission" date="2017-02" db="UniProtKB">
        <authorList>
            <consortium name="WormBaseParasite"/>
        </authorList>
    </citation>
    <scope>IDENTIFICATION</scope>
</reference>
<sequence length="54" mass="6118">MILVHQSIPSRTILNEREEKVLLETDGYDHGRVKEVGADVAAAEWIVRCEGKVR</sequence>
<proteinExistence type="predicted"/>
<accession>A0A0M3JPI9</accession>
<dbReference type="InterPro" id="IPR032675">
    <property type="entry name" value="LRR_dom_sf"/>
</dbReference>
<evidence type="ECO:0000313" key="2">
    <source>
        <dbReference type="Proteomes" id="UP000267096"/>
    </source>
</evidence>
<dbReference type="Proteomes" id="UP000267096">
    <property type="component" value="Unassembled WGS sequence"/>
</dbReference>
<dbReference type="OrthoDB" id="5859291at2759"/>
<protein>
    <submittedName>
        <fullName evidence="3">16S rRNA methyltransferase</fullName>
    </submittedName>
</protein>
<dbReference type="EMBL" id="UYRR01028053">
    <property type="protein sequence ID" value="VDK38576.1"/>
    <property type="molecule type" value="Genomic_DNA"/>
</dbReference>
<evidence type="ECO:0000313" key="3">
    <source>
        <dbReference type="WBParaSite" id="ASIM_0000958501-mRNA-1"/>
    </source>
</evidence>
<organism evidence="3">
    <name type="scientific">Anisakis simplex</name>
    <name type="common">Herring worm</name>
    <dbReference type="NCBI Taxonomy" id="6269"/>
    <lineage>
        <taxon>Eukaryota</taxon>
        <taxon>Metazoa</taxon>
        <taxon>Ecdysozoa</taxon>
        <taxon>Nematoda</taxon>
        <taxon>Chromadorea</taxon>
        <taxon>Rhabditida</taxon>
        <taxon>Spirurina</taxon>
        <taxon>Ascaridomorpha</taxon>
        <taxon>Ascaridoidea</taxon>
        <taxon>Anisakidae</taxon>
        <taxon>Anisakis</taxon>
        <taxon>Anisakis simplex complex</taxon>
    </lineage>
</organism>
<dbReference type="WBParaSite" id="ASIM_0000958501-mRNA-1">
    <property type="protein sequence ID" value="ASIM_0000958501-mRNA-1"/>
    <property type="gene ID" value="ASIM_0000958501"/>
</dbReference>
<evidence type="ECO:0000313" key="1">
    <source>
        <dbReference type="EMBL" id="VDK38576.1"/>
    </source>
</evidence>
<keyword evidence="2" id="KW-1185">Reference proteome</keyword>
<gene>
    <name evidence="1" type="ORF">ASIM_LOCUS9312</name>
</gene>
<dbReference type="Gene3D" id="3.80.10.10">
    <property type="entry name" value="Ribonuclease Inhibitor"/>
    <property type="match status" value="1"/>
</dbReference>
<name>A0A0M3JPI9_ANISI</name>
<reference evidence="1 2" key="2">
    <citation type="submission" date="2018-11" db="EMBL/GenBank/DDBJ databases">
        <authorList>
            <consortium name="Pathogen Informatics"/>
        </authorList>
    </citation>
    <scope>NUCLEOTIDE SEQUENCE [LARGE SCALE GENOMIC DNA]</scope>
</reference>
<dbReference type="AlphaFoldDB" id="A0A0M3JPI9"/>